<dbReference type="EMBL" id="JH001498">
    <property type="protein sequence ID" value="EGW11609.1"/>
    <property type="molecule type" value="Genomic_DNA"/>
</dbReference>
<protein>
    <submittedName>
        <fullName evidence="1">Uncharacterized protein</fullName>
    </submittedName>
</protein>
<organism evidence="1 2">
    <name type="scientific">Cricetulus griseus</name>
    <name type="common">Chinese hamster</name>
    <name type="synonym">Cricetulus barabensis griseus</name>
    <dbReference type="NCBI Taxonomy" id="10029"/>
    <lineage>
        <taxon>Eukaryota</taxon>
        <taxon>Metazoa</taxon>
        <taxon>Chordata</taxon>
        <taxon>Craniata</taxon>
        <taxon>Vertebrata</taxon>
        <taxon>Euteleostomi</taxon>
        <taxon>Mammalia</taxon>
        <taxon>Eutheria</taxon>
        <taxon>Euarchontoglires</taxon>
        <taxon>Glires</taxon>
        <taxon>Rodentia</taxon>
        <taxon>Myomorpha</taxon>
        <taxon>Muroidea</taxon>
        <taxon>Cricetidae</taxon>
        <taxon>Cricetinae</taxon>
        <taxon>Cricetulus</taxon>
    </lineage>
</organism>
<accession>G3I8D9</accession>
<evidence type="ECO:0000313" key="2">
    <source>
        <dbReference type="Proteomes" id="UP000001075"/>
    </source>
</evidence>
<reference evidence="2" key="1">
    <citation type="journal article" date="2011" name="Nat. Biotechnol.">
        <title>The genomic sequence of the Chinese hamster ovary (CHO)-K1 cell line.</title>
        <authorList>
            <person name="Xu X."/>
            <person name="Nagarajan H."/>
            <person name="Lewis N.E."/>
            <person name="Pan S."/>
            <person name="Cai Z."/>
            <person name="Liu X."/>
            <person name="Chen W."/>
            <person name="Xie M."/>
            <person name="Wang W."/>
            <person name="Hammond S."/>
            <person name="Andersen M.R."/>
            <person name="Neff N."/>
            <person name="Passarelli B."/>
            <person name="Koh W."/>
            <person name="Fan H.C."/>
            <person name="Wang J."/>
            <person name="Gui Y."/>
            <person name="Lee K.H."/>
            <person name="Betenbaugh M.J."/>
            <person name="Quake S.R."/>
            <person name="Famili I."/>
            <person name="Palsson B.O."/>
            <person name="Wang J."/>
        </authorList>
    </citation>
    <scope>NUCLEOTIDE SEQUENCE [LARGE SCALE GENOMIC DNA]</scope>
    <source>
        <strain evidence="2">CHO K1 cell line</strain>
    </source>
</reference>
<proteinExistence type="predicted"/>
<name>G3I8D9_CRIGR</name>
<dbReference type="Proteomes" id="UP000001075">
    <property type="component" value="Unassembled WGS sequence"/>
</dbReference>
<dbReference type="AlphaFoldDB" id="G3I8D9"/>
<gene>
    <name evidence="1" type="ORF">I79_019803</name>
</gene>
<evidence type="ECO:0000313" key="1">
    <source>
        <dbReference type="EMBL" id="EGW11609.1"/>
    </source>
</evidence>
<sequence>MERVLDAKPDPDGHSLIPGTHMVVERTDSYPLPFDLHFLLGGTCSPQHTLTYGEGKFKLSYLGNLDGL</sequence>
<dbReference type="InParanoid" id="G3I8D9"/>